<dbReference type="InterPro" id="IPR029510">
    <property type="entry name" value="Ald_DH_CS_GLU"/>
</dbReference>
<proteinExistence type="inferred from homology"/>
<dbReference type="InterPro" id="IPR016163">
    <property type="entry name" value="Ald_DH_C"/>
</dbReference>
<dbReference type="PANTHER" id="PTHR11699">
    <property type="entry name" value="ALDEHYDE DEHYDROGENASE-RELATED"/>
    <property type="match status" value="1"/>
</dbReference>
<accession>H0E2V8</accession>
<feature type="domain" description="Aldehyde dehydrogenase" evidence="5">
    <location>
        <begin position="18"/>
        <end position="491"/>
    </location>
</feature>
<gene>
    <name evidence="6" type="ORF">PAI11_11230</name>
</gene>
<dbReference type="InterPro" id="IPR016161">
    <property type="entry name" value="Ald_DH/histidinol_DH"/>
</dbReference>
<dbReference type="Gene3D" id="3.40.309.10">
    <property type="entry name" value="Aldehyde Dehydrogenase, Chain A, domain 2"/>
    <property type="match status" value="1"/>
</dbReference>
<evidence type="ECO:0000259" key="5">
    <source>
        <dbReference type="Pfam" id="PF00171"/>
    </source>
</evidence>
<dbReference type="Gene3D" id="3.40.605.10">
    <property type="entry name" value="Aldehyde Dehydrogenase, Chain A, domain 1"/>
    <property type="match status" value="1"/>
</dbReference>
<evidence type="ECO:0000313" key="7">
    <source>
        <dbReference type="Proteomes" id="UP000005143"/>
    </source>
</evidence>
<sequence length="496" mass="51829">MSTTTEQAAATLLIDGQWRDAAEHYERVDPADPSRVTGRYAAATAADVGDAYAAAARAQVAWAARPVTDREAILRRAGDLLEQRVEAATAALVDDIGKAHRDARGEVLRGAAILRFHAGAVLQASGETYDGADPSTLLLTLSEPVGVVGAITPWNFPVAIPLWKLAPALAYGNAVVWKPAEAASGSAVLLARLLSEAGLPDGVLNLVTGSGRALSEPLTKDPALAALTFTGSVGVGLRLRAALADRTTKLQLELGGKNPAIVLADADLPDAIEQIARGAMLQAGQRCTATSRVYVDRGIHDAFVAGLVERVRAFAVGDPRDPATDIGPLASREQRDTVEGYLAQARDGAATIACGGSPIADGDGAAWKGDGRAAGGHWVQPTVLTDVADDHPLVREEIFGPVVCVTAVDGFDDALARANDSEFGLSSAVFTRDLATALRFARGTRSGLVHVNRETAGVEPHLPFGGVKASSSMNREQGMAARDFFSVTKTVYIRPR</sequence>
<reference evidence="6 7" key="1">
    <citation type="journal article" date="2013" name="Biodegradation">
        <title>Quantitative proteomic analysis of ibuprofen-degrading Patulibacter sp. strain I11.</title>
        <authorList>
            <person name="Almeida B."/>
            <person name="Kjeldal H."/>
            <person name="Lolas I."/>
            <person name="Knudsen A.D."/>
            <person name="Carvalho G."/>
            <person name="Nielsen K.L."/>
            <person name="Barreto Crespo M.T."/>
            <person name="Stensballe A."/>
            <person name="Nielsen J.L."/>
        </authorList>
    </citation>
    <scope>NUCLEOTIDE SEQUENCE [LARGE SCALE GENOMIC DNA]</scope>
    <source>
        <strain evidence="6 7">I11</strain>
    </source>
</reference>
<comment type="similarity">
    <text evidence="1 4">Belongs to the aldehyde dehydrogenase family.</text>
</comment>
<protein>
    <submittedName>
        <fullName evidence="6">Aldehyde dehydrogenase</fullName>
        <ecNumber evidence="6">1.2.1.3</ecNumber>
    </submittedName>
</protein>
<dbReference type="SUPFAM" id="SSF53720">
    <property type="entry name" value="ALDH-like"/>
    <property type="match status" value="1"/>
</dbReference>
<dbReference type="AlphaFoldDB" id="H0E2V8"/>
<comment type="caution">
    <text evidence="6">The sequence shown here is derived from an EMBL/GenBank/DDBJ whole genome shotgun (WGS) entry which is preliminary data.</text>
</comment>
<dbReference type="InterPro" id="IPR015590">
    <property type="entry name" value="Aldehyde_DH_dom"/>
</dbReference>
<keyword evidence="2 4" id="KW-0560">Oxidoreductase</keyword>
<evidence type="ECO:0000256" key="4">
    <source>
        <dbReference type="RuleBase" id="RU003345"/>
    </source>
</evidence>
<dbReference type="Proteomes" id="UP000005143">
    <property type="component" value="Unassembled WGS sequence"/>
</dbReference>
<dbReference type="InterPro" id="IPR016162">
    <property type="entry name" value="Ald_DH_N"/>
</dbReference>
<dbReference type="OrthoDB" id="6882680at2"/>
<dbReference type="PROSITE" id="PS00687">
    <property type="entry name" value="ALDEHYDE_DEHYDR_GLU"/>
    <property type="match status" value="1"/>
</dbReference>
<dbReference type="RefSeq" id="WP_007571878.1">
    <property type="nucleotide sequence ID" value="NZ_AGUD01000052.1"/>
</dbReference>
<evidence type="ECO:0000256" key="1">
    <source>
        <dbReference type="ARBA" id="ARBA00009986"/>
    </source>
</evidence>
<dbReference type="Pfam" id="PF00171">
    <property type="entry name" value="Aldedh"/>
    <property type="match status" value="1"/>
</dbReference>
<dbReference type="EC" id="1.2.1.3" evidence="6"/>
<dbReference type="FunFam" id="3.40.605.10:FF:000007">
    <property type="entry name" value="NAD/NADP-dependent betaine aldehyde dehydrogenase"/>
    <property type="match status" value="1"/>
</dbReference>
<evidence type="ECO:0000256" key="2">
    <source>
        <dbReference type="ARBA" id="ARBA00023002"/>
    </source>
</evidence>
<evidence type="ECO:0000256" key="3">
    <source>
        <dbReference type="PROSITE-ProRule" id="PRU10007"/>
    </source>
</evidence>
<organism evidence="6 7">
    <name type="scientific">Patulibacter medicamentivorans</name>
    <dbReference type="NCBI Taxonomy" id="1097667"/>
    <lineage>
        <taxon>Bacteria</taxon>
        <taxon>Bacillati</taxon>
        <taxon>Actinomycetota</taxon>
        <taxon>Thermoleophilia</taxon>
        <taxon>Solirubrobacterales</taxon>
        <taxon>Patulibacteraceae</taxon>
        <taxon>Patulibacter</taxon>
    </lineage>
</organism>
<keyword evidence="7" id="KW-1185">Reference proteome</keyword>
<feature type="active site" evidence="3">
    <location>
        <position position="253"/>
    </location>
</feature>
<dbReference type="GO" id="GO:0004029">
    <property type="term" value="F:aldehyde dehydrogenase (NAD+) activity"/>
    <property type="evidence" value="ECO:0007669"/>
    <property type="project" value="UniProtKB-EC"/>
</dbReference>
<name>H0E2V8_9ACTN</name>
<evidence type="ECO:0000313" key="6">
    <source>
        <dbReference type="EMBL" id="EHN11975.1"/>
    </source>
</evidence>
<dbReference type="EMBL" id="AGUD01000052">
    <property type="protein sequence ID" value="EHN11975.1"/>
    <property type="molecule type" value="Genomic_DNA"/>
</dbReference>
<dbReference type="FunFam" id="3.40.309.10:FF:000009">
    <property type="entry name" value="Aldehyde dehydrogenase A"/>
    <property type="match status" value="1"/>
</dbReference>